<accession>A0A4Y2ATM0</accession>
<evidence type="ECO:0000313" key="1">
    <source>
        <dbReference type="EMBL" id="GBL83371.1"/>
    </source>
</evidence>
<organism evidence="1 2">
    <name type="scientific">Araneus ventricosus</name>
    <name type="common">Orbweaver spider</name>
    <name type="synonym">Epeira ventricosa</name>
    <dbReference type="NCBI Taxonomy" id="182803"/>
    <lineage>
        <taxon>Eukaryota</taxon>
        <taxon>Metazoa</taxon>
        <taxon>Ecdysozoa</taxon>
        <taxon>Arthropoda</taxon>
        <taxon>Chelicerata</taxon>
        <taxon>Arachnida</taxon>
        <taxon>Araneae</taxon>
        <taxon>Araneomorphae</taxon>
        <taxon>Entelegynae</taxon>
        <taxon>Araneoidea</taxon>
        <taxon>Araneidae</taxon>
        <taxon>Araneus</taxon>
    </lineage>
</organism>
<dbReference type="Proteomes" id="UP000499080">
    <property type="component" value="Unassembled WGS sequence"/>
</dbReference>
<proteinExistence type="predicted"/>
<keyword evidence="2" id="KW-1185">Reference proteome</keyword>
<dbReference type="EMBL" id="BGPR01000032">
    <property type="protein sequence ID" value="GBL83371.1"/>
    <property type="molecule type" value="Genomic_DNA"/>
</dbReference>
<sequence length="169" mass="19588">MREKRVQSFISFKPILPFPVKQNRFLAYEHRRNPSINIVGPLYAFLTSKYSIIFHRVPRIHLVDYGTIRSQSSSLVSTVLGLRFHVQQHHLRQGELRLRCESTLAREILRRREEVIFEGRHETADLQVAQIAKSVSSDSMKCASSICMLLSLLLILHSLYRMSPVINDT</sequence>
<dbReference type="AlphaFoldDB" id="A0A4Y2ATM0"/>
<reference evidence="1 2" key="1">
    <citation type="journal article" date="2019" name="Sci. Rep.">
        <title>Orb-weaving spider Araneus ventricosus genome elucidates the spidroin gene catalogue.</title>
        <authorList>
            <person name="Kono N."/>
            <person name="Nakamura H."/>
            <person name="Ohtoshi R."/>
            <person name="Moran D.A.P."/>
            <person name="Shinohara A."/>
            <person name="Yoshida Y."/>
            <person name="Fujiwara M."/>
            <person name="Mori M."/>
            <person name="Tomita M."/>
            <person name="Arakawa K."/>
        </authorList>
    </citation>
    <scope>NUCLEOTIDE SEQUENCE [LARGE SCALE GENOMIC DNA]</scope>
</reference>
<evidence type="ECO:0000313" key="2">
    <source>
        <dbReference type="Proteomes" id="UP000499080"/>
    </source>
</evidence>
<name>A0A4Y2ATM0_ARAVE</name>
<protein>
    <submittedName>
        <fullName evidence="1">Uncharacterized protein</fullName>
    </submittedName>
</protein>
<dbReference type="OrthoDB" id="6436454at2759"/>
<gene>
    <name evidence="1" type="ORF">AVEN_110681_1</name>
</gene>
<comment type="caution">
    <text evidence="1">The sequence shown here is derived from an EMBL/GenBank/DDBJ whole genome shotgun (WGS) entry which is preliminary data.</text>
</comment>